<evidence type="ECO:0000256" key="1">
    <source>
        <dbReference type="SAM" id="MobiDB-lite"/>
    </source>
</evidence>
<dbReference type="InterPro" id="IPR038475">
    <property type="entry name" value="RecG_C_sf"/>
</dbReference>
<keyword evidence="2" id="KW-0547">Nucleotide-binding</keyword>
<feature type="region of interest" description="Disordered" evidence="1">
    <location>
        <begin position="306"/>
        <end position="330"/>
    </location>
</feature>
<evidence type="ECO:0000313" key="2">
    <source>
        <dbReference type="EMBL" id="MFC3886339.1"/>
    </source>
</evidence>
<dbReference type="Pfam" id="PF13749">
    <property type="entry name" value="HATPase_c_4"/>
    <property type="match status" value="1"/>
</dbReference>
<dbReference type="GO" id="GO:0005524">
    <property type="term" value="F:ATP binding"/>
    <property type="evidence" value="ECO:0007669"/>
    <property type="project" value="UniProtKB-KW"/>
</dbReference>
<organism evidence="2 3">
    <name type="scientific">Bacillus songklensis</name>
    <dbReference type="NCBI Taxonomy" id="1069116"/>
    <lineage>
        <taxon>Bacteria</taxon>
        <taxon>Bacillati</taxon>
        <taxon>Bacillota</taxon>
        <taxon>Bacilli</taxon>
        <taxon>Bacillales</taxon>
        <taxon>Bacillaceae</taxon>
        <taxon>Bacillus</taxon>
    </lineage>
</organism>
<sequence>MNKNTKYPADHSSASQDNVILEHYGLNELNFESIKNYRQRFLSVKPDHPWNGLETKDFLYKIGAWGKLRNTSMEGLTLAGLLMFSEERIITEVLPQYFLEYRENLTSIINGNWSKRFTSQDGTWSGNVYDFYFKVIEQLTSDFHEDMNPDHVHHREETLIRSSLHEALINTLVHADYYGEGGIIIEREKNFFQFSNPGTFLISVEQAMQGGTSHLLNPTLFKMFILIGLCKRAGSGLKSIDLTWRTLGGDPPELIQNTQSERIILTLSAMPRLAEKKERIKVQKEDEKQASIPGNNLLLTKNAENENSVNKETDSINKDENSLNKSLNSCNSDENSINKDIYSVNKSLNSVNNDDYSCNNGANSYNNEGNSYNNEWGSLDDVDQWSREEEDILKENDVEAEMIELMDNESESTEVESQLWEISEIARRKKRLSPHRMEEIIVKLVEKKPLMLKELASLLERTPDGLRNNYLTKLSSQGKIRLKYPDQPNHPRQAYMIAKKGRER</sequence>
<dbReference type="EMBL" id="JBHRZT010000073">
    <property type="protein sequence ID" value="MFC3886339.1"/>
    <property type="molecule type" value="Genomic_DNA"/>
</dbReference>
<reference evidence="3" key="1">
    <citation type="journal article" date="2019" name="Int. J. Syst. Evol. Microbiol.">
        <title>The Global Catalogue of Microorganisms (GCM) 10K type strain sequencing project: providing services to taxonomists for standard genome sequencing and annotation.</title>
        <authorList>
            <consortium name="The Broad Institute Genomics Platform"/>
            <consortium name="The Broad Institute Genome Sequencing Center for Infectious Disease"/>
            <person name="Wu L."/>
            <person name="Ma J."/>
        </authorList>
    </citation>
    <scope>NUCLEOTIDE SEQUENCE [LARGE SCALE GENOMIC DNA]</scope>
    <source>
        <strain evidence="3">CCUG 61889</strain>
    </source>
</reference>
<feature type="compositionally biased region" description="Basic and acidic residues" evidence="1">
    <location>
        <begin position="309"/>
        <end position="322"/>
    </location>
</feature>
<dbReference type="Proteomes" id="UP001595752">
    <property type="component" value="Unassembled WGS sequence"/>
</dbReference>
<dbReference type="Gene3D" id="3.30.565.60">
    <property type="match status" value="1"/>
</dbReference>
<protein>
    <submittedName>
        <fullName evidence="2">ATP-binding protein</fullName>
    </submittedName>
</protein>
<keyword evidence="2" id="KW-0067">ATP-binding</keyword>
<dbReference type="PANTHER" id="PTHR30595:SF6">
    <property type="entry name" value="SCHLAFEN ALBA-2 DOMAIN-CONTAINING PROTEIN"/>
    <property type="match status" value="1"/>
</dbReference>
<evidence type="ECO:0000313" key="3">
    <source>
        <dbReference type="Proteomes" id="UP001595752"/>
    </source>
</evidence>
<dbReference type="PANTHER" id="PTHR30595">
    <property type="entry name" value="GLPR-RELATED TRANSCRIPTIONAL REPRESSOR"/>
    <property type="match status" value="1"/>
</dbReference>
<name>A0ABV8BAH4_9BACI</name>
<comment type="caution">
    <text evidence="2">The sequence shown here is derived from an EMBL/GenBank/DDBJ whole genome shotgun (WGS) entry which is preliminary data.</text>
</comment>
<proteinExistence type="predicted"/>
<gene>
    <name evidence="2" type="ORF">ACFOU2_23760</name>
</gene>
<keyword evidence="3" id="KW-1185">Reference proteome</keyword>
<dbReference type="RefSeq" id="WP_377918764.1">
    <property type="nucleotide sequence ID" value="NZ_JBHRZT010000073.1"/>
</dbReference>
<accession>A0ABV8BAH4</accession>